<sequence length="34" mass="3594">MSNAGYGQNGDFWGFARKIKSPVTGKTAFSGICP</sequence>
<protein>
    <submittedName>
        <fullName evidence="1">Uncharacterized protein</fullName>
    </submittedName>
</protein>
<reference evidence="1 2" key="1">
    <citation type="journal article" date="2011" name="J. Bacteriol.">
        <title>Genome Sequence of Lactobacillus ruminis SPM0211, Isolated from a Fecal Sample from a Healthy Korean.</title>
        <authorList>
            <person name="Lee S."/>
            <person name="Cho Y.J."/>
            <person name="Lee A.H."/>
            <person name="Chun J."/>
            <person name="Ha N.J."/>
            <person name="Ko G."/>
        </authorList>
    </citation>
    <scope>NUCLEOTIDE SEQUENCE [LARGE SCALE GENOMIC DNA]</scope>
    <source>
        <strain evidence="1 2">SPM0211</strain>
    </source>
</reference>
<accession>F7R0K3</accession>
<name>F7R0K3_9LACO</name>
<gene>
    <name evidence="1" type="ORF">LRU_01093</name>
</gene>
<dbReference type="Proteomes" id="UP000002971">
    <property type="component" value="Unassembled WGS sequence"/>
</dbReference>
<dbReference type="EMBL" id="AFOJ01000005">
    <property type="protein sequence ID" value="EGM51579.1"/>
    <property type="molecule type" value="Genomic_DNA"/>
</dbReference>
<evidence type="ECO:0000313" key="2">
    <source>
        <dbReference type="Proteomes" id="UP000002971"/>
    </source>
</evidence>
<evidence type="ECO:0000313" key="1">
    <source>
        <dbReference type="EMBL" id="EGM51579.1"/>
    </source>
</evidence>
<proteinExistence type="predicted"/>
<dbReference type="AlphaFoldDB" id="F7R0K3"/>
<comment type="caution">
    <text evidence="1">The sequence shown here is derived from an EMBL/GenBank/DDBJ whole genome shotgun (WGS) entry which is preliminary data.</text>
</comment>
<organism evidence="1 2">
    <name type="scientific">Ligilactobacillus ruminis SPM0211</name>
    <dbReference type="NCBI Taxonomy" id="1040964"/>
    <lineage>
        <taxon>Bacteria</taxon>
        <taxon>Bacillati</taxon>
        <taxon>Bacillota</taxon>
        <taxon>Bacilli</taxon>
        <taxon>Lactobacillales</taxon>
        <taxon>Lactobacillaceae</taxon>
        <taxon>Ligilactobacillus</taxon>
    </lineage>
</organism>